<evidence type="ECO:0000313" key="3">
    <source>
        <dbReference type="Proteomes" id="UP000594262"/>
    </source>
</evidence>
<keyword evidence="3" id="KW-1185">Reference proteome</keyword>
<keyword evidence="1" id="KW-1133">Transmembrane helix</keyword>
<accession>A0A7M5WYS2</accession>
<sequence length="221" mass="25300">MQVILLAVILSCGVFVSLVITIVCCYIRISNKKVQRQRSLYAEYSDQEPFVDGSVQTNDHVISMNPSHDSQLDLIDGEHLGVRFAPQTEPPLESPFKRIKSYTISGCSPRNANQYKMRTLSDDYTKDCNKNETALRTLADTITRENSIFDSFSKLKDIYDHQSTRFETDIPLHDDSAHISDTQQPHSEGFDRAKYLYDRFKESMVPMDVQDSDEKLSDEKS</sequence>
<dbReference type="AlphaFoldDB" id="A0A7M5WYS2"/>
<dbReference type="EnsemblMetazoa" id="CLYHEMT014869.1">
    <property type="protein sequence ID" value="CLYHEMP014869.1"/>
    <property type="gene ID" value="CLYHEMG014869"/>
</dbReference>
<proteinExistence type="predicted"/>
<evidence type="ECO:0000256" key="1">
    <source>
        <dbReference type="SAM" id="Phobius"/>
    </source>
</evidence>
<dbReference type="Proteomes" id="UP000594262">
    <property type="component" value="Unplaced"/>
</dbReference>
<dbReference type="GeneID" id="136805640"/>
<name>A0A7M5WYS2_9CNID</name>
<organism evidence="2 3">
    <name type="scientific">Clytia hemisphaerica</name>
    <dbReference type="NCBI Taxonomy" id="252671"/>
    <lineage>
        <taxon>Eukaryota</taxon>
        <taxon>Metazoa</taxon>
        <taxon>Cnidaria</taxon>
        <taxon>Hydrozoa</taxon>
        <taxon>Hydroidolina</taxon>
        <taxon>Leptothecata</taxon>
        <taxon>Obeliida</taxon>
        <taxon>Clytiidae</taxon>
        <taxon>Clytia</taxon>
    </lineage>
</organism>
<protein>
    <submittedName>
        <fullName evidence="2">Uncharacterized protein</fullName>
    </submittedName>
</protein>
<dbReference type="RefSeq" id="XP_066918318.1">
    <property type="nucleotide sequence ID" value="XM_067062217.1"/>
</dbReference>
<feature type="transmembrane region" description="Helical" evidence="1">
    <location>
        <begin position="6"/>
        <end position="29"/>
    </location>
</feature>
<reference evidence="2" key="1">
    <citation type="submission" date="2021-01" db="UniProtKB">
        <authorList>
            <consortium name="EnsemblMetazoa"/>
        </authorList>
    </citation>
    <scope>IDENTIFICATION</scope>
</reference>
<keyword evidence="1" id="KW-0472">Membrane</keyword>
<evidence type="ECO:0000313" key="2">
    <source>
        <dbReference type="EnsemblMetazoa" id="CLYHEMP014869.1"/>
    </source>
</evidence>
<keyword evidence="1" id="KW-0812">Transmembrane</keyword>